<name>A0A8J4A1U6_9ACTN</name>
<evidence type="ECO:0000313" key="2">
    <source>
        <dbReference type="EMBL" id="GIJ73248.1"/>
    </source>
</evidence>
<evidence type="ECO:0000259" key="1">
    <source>
        <dbReference type="Pfam" id="PF01979"/>
    </source>
</evidence>
<feature type="domain" description="Amidohydrolase-related" evidence="1">
    <location>
        <begin position="40"/>
        <end position="324"/>
    </location>
</feature>
<dbReference type="Gene3D" id="3.20.20.140">
    <property type="entry name" value="Metal-dependent hydrolases"/>
    <property type="match status" value="1"/>
</dbReference>
<dbReference type="PANTHER" id="PTHR43135:SF4">
    <property type="entry name" value="AMIDOHYDROLASE-RELATED DOMAIN-CONTAINING PROTEIN"/>
    <property type="match status" value="1"/>
</dbReference>
<evidence type="ECO:0000313" key="3">
    <source>
        <dbReference type="Proteomes" id="UP000635606"/>
    </source>
</evidence>
<accession>A0A8J4A1U6</accession>
<dbReference type="Proteomes" id="UP000635606">
    <property type="component" value="Unassembled WGS sequence"/>
</dbReference>
<organism evidence="2 3">
    <name type="scientific">Virgisporangium ochraceum</name>
    <dbReference type="NCBI Taxonomy" id="65505"/>
    <lineage>
        <taxon>Bacteria</taxon>
        <taxon>Bacillati</taxon>
        <taxon>Actinomycetota</taxon>
        <taxon>Actinomycetes</taxon>
        <taxon>Micromonosporales</taxon>
        <taxon>Micromonosporaceae</taxon>
        <taxon>Virgisporangium</taxon>
    </lineage>
</organism>
<dbReference type="PANTHER" id="PTHR43135">
    <property type="entry name" value="ALPHA-D-RIBOSE 1-METHYLPHOSPHONATE 5-TRIPHOSPHATE DIPHOSPHATASE"/>
    <property type="match status" value="1"/>
</dbReference>
<dbReference type="InterPro" id="IPR006680">
    <property type="entry name" value="Amidohydro-rel"/>
</dbReference>
<comment type="caution">
    <text evidence="2">The sequence shown here is derived from an EMBL/GenBank/DDBJ whole genome shotgun (WGS) entry which is preliminary data.</text>
</comment>
<dbReference type="RefSeq" id="WP_203933072.1">
    <property type="nucleotide sequence ID" value="NZ_BOPH01000112.1"/>
</dbReference>
<reference evidence="2" key="1">
    <citation type="submission" date="2021-01" db="EMBL/GenBank/DDBJ databases">
        <title>Whole genome shotgun sequence of Virgisporangium ochraceum NBRC 16418.</title>
        <authorList>
            <person name="Komaki H."/>
            <person name="Tamura T."/>
        </authorList>
    </citation>
    <scope>NUCLEOTIDE SEQUENCE</scope>
    <source>
        <strain evidence="2">NBRC 16418</strain>
    </source>
</reference>
<dbReference type="InterPro" id="IPR032466">
    <property type="entry name" value="Metal_Hydrolase"/>
</dbReference>
<dbReference type="Gene3D" id="2.30.40.10">
    <property type="entry name" value="Urease, subunit C, domain 1"/>
    <property type="match status" value="1"/>
</dbReference>
<dbReference type="Pfam" id="PF01979">
    <property type="entry name" value="Amidohydro_1"/>
    <property type="match status" value="1"/>
</dbReference>
<dbReference type="InterPro" id="IPR051781">
    <property type="entry name" value="Metallo-dep_Hydrolase"/>
</dbReference>
<dbReference type="AlphaFoldDB" id="A0A8J4A1U6"/>
<sequence>MRVTGTLLPSGERTELWLLGDRVTFTRPRGSVDTAATDLFLTPGLVDVHTHPGHDDAGVFTDGRFVEECAQHVAAGTTALRVPGHTAPVPAALRADPTLPRLVTAGRLLAHTGLATGHPMHTPTDDLVAAALAEATANDGWCKIVADWEHDRPALPSALVRAVVDAVHAHGFRVAAHCQTAAGTRVAVECGVDSIEHGWYLTDDLIERLAARGGAFVPTATAFLPMVDDVRTKPEGPRKDYFLGGIAGLPRAAAVAHEAGVAVLAGTDSAPFGNVVSEVEFLLAAGLSPTVAIGAASWTARDYLGLPGLVEGGLADLVGYDVDPRLEPGVLRHPRLVVLRGRVTAPQRG</sequence>
<dbReference type="SUPFAM" id="SSF51556">
    <property type="entry name" value="Metallo-dependent hydrolases"/>
    <property type="match status" value="1"/>
</dbReference>
<dbReference type="InterPro" id="IPR011059">
    <property type="entry name" value="Metal-dep_hydrolase_composite"/>
</dbReference>
<dbReference type="EMBL" id="BOPH01000112">
    <property type="protein sequence ID" value="GIJ73248.1"/>
    <property type="molecule type" value="Genomic_DNA"/>
</dbReference>
<proteinExistence type="predicted"/>
<dbReference type="GO" id="GO:0016810">
    <property type="term" value="F:hydrolase activity, acting on carbon-nitrogen (but not peptide) bonds"/>
    <property type="evidence" value="ECO:0007669"/>
    <property type="project" value="InterPro"/>
</dbReference>
<keyword evidence="3" id="KW-1185">Reference proteome</keyword>
<protein>
    <submittedName>
        <fullName evidence="2">Amidohydrolase</fullName>
    </submittedName>
</protein>
<gene>
    <name evidence="2" type="ORF">Voc01_081650</name>
</gene>